<protein>
    <recommendedName>
        <fullName evidence="1">Leucine--tRNA ligase RagD-binding domain-containing protein</fullName>
    </recommendedName>
</protein>
<dbReference type="EMBL" id="JAGTTL010000010">
    <property type="protein sequence ID" value="KAK6317471.1"/>
    <property type="molecule type" value="Genomic_DNA"/>
</dbReference>
<sequence length="81" mass="9265">MKRVMPFLAVIKEILEKNGARVLELEFDERAVLLENIVYLTKSLELDQIDVVFASEADDKIMQDCCPGKPFSVFRSETCPK</sequence>
<accession>A0AAN8M4X5</accession>
<evidence type="ECO:0000259" key="1">
    <source>
        <dbReference type="Pfam" id="PF24810"/>
    </source>
</evidence>
<dbReference type="AlphaFoldDB" id="A0AAN8M4X5"/>
<feature type="domain" description="Leucine--tRNA ligase RagD-binding" evidence="1">
    <location>
        <begin position="1"/>
        <end position="27"/>
    </location>
</feature>
<evidence type="ECO:0000313" key="2">
    <source>
        <dbReference type="EMBL" id="KAK6317471.1"/>
    </source>
</evidence>
<comment type="caution">
    <text evidence="2">The sequence shown here is derived from an EMBL/GenBank/DDBJ whole genome shotgun (WGS) entry which is preliminary data.</text>
</comment>
<dbReference type="InterPro" id="IPR055416">
    <property type="entry name" value="RBD_LARS1"/>
</dbReference>
<gene>
    <name evidence="2" type="ORF">J4Q44_G00128710</name>
</gene>
<proteinExistence type="predicted"/>
<reference evidence="2 3" key="1">
    <citation type="submission" date="2021-04" db="EMBL/GenBank/DDBJ databases">
        <authorList>
            <person name="De Guttry C."/>
            <person name="Zahm M."/>
            <person name="Klopp C."/>
            <person name="Cabau C."/>
            <person name="Louis A."/>
            <person name="Berthelot C."/>
            <person name="Parey E."/>
            <person name="Roest Crollius H."/>
            <person name="Montfort J."/>
            <person name="Robinson-Rechavi M."/>
            <person name="Bucao C."/>
            <person name="Bouchez O."/>
            <person name="Gislard M."/>
            <person name="Lluch J."/>
            <person name="Milhes M."/>
            <person name="Lampietro C."/>
            <person name="Lopez Roques C."/>
            <person name="Donnadieu C."/>
            <person name="Braasch I."/>
            <person name="Desvignes T."/>
            <person name="Postlethwait J."/>
            <person name="Bobe J."/>
            <person name="Wedekind C."/>
            <person name="Guiguen Y."/>
        </authorList>
    </citation>
    <scope>NUCLEOTIDE SEQUENCE [LARGE SCALE GENOMIC DNA]</scope>
    <source>
        <strain evidence="2">Cs_M1</strain>
        <tissue evidence="2">Blood</tissue>
    </source>
</reference>
<keyword evidence="3" id="KW-1185">Reference proteome</keyword>
<dbReference type="Proteomes" id="UP001356427">
    <property type="component" value="Unassembled WGS sequence"/>
</dbReference>
<name>A0AAN8M4X5_9TELE</name>
<organism evidence="2 3">
    <name type="scientific">Coregonus suidteri</name>
    <dbReference type="NCBI Taxonomy" id="861788"/>
    <lineage>
        <taxon>Eukaryota</taxon>
        <taxon>Metazoa</taxon>
        <taxon>Chordata</taxon>
        <taxon>Craniata</taxon>
        <taxon>Vertebrata</taxon>
        <taxon>Euteleostomi</taxon>
        <taxon>Actinopterygii</taxon>
        <taxon>Neopterygii</taxon>
        <taxon>Teleostei</taxon>
        <taxon>Protacanthopterygii</taxon>
        <taxon>Salmoniformes</taxon>
        <taxon>Salmonidae</taxon>
        <taxon>Coregoninae</taxon>
        <taxon>Coregonus</taxon>
    </lineage>
</organism>
<dbReference type="Pfam" id="PF24810">
    <property type="entry name" value="RBD_LARS1"/>
    <property type="match status" value="1"/>
</dbReference>
<evidence type="ECO:0000313" key="3">
    <source>
        <dbReference type="Proteomes" id="UP001356427"/>
    </source>
</evidence>